<dbReference type="RefSeq" id="WP_121099076.1">
    <property type="nucleotide sequence ID" value="NZ_RBII01000001.1"/>
</dbReference>
<keyword evidence="4 8" id="KW-0808">Transferase</keyword>
<dbReference type="EMBL" id="RBII01000001">
    <property type="protein sequence ID" value="RKQ71284.1"/>
    <property type="molecule type" value="Genomic_DNA"/>
</dbReference>
<evidence type="ECO:0000256" key="2">
    <source>
        <dbReference type="ARBA" id="ARBA00010447"/>
    </source>
</evidence>
<evidence type="ECO:0000313" key="11">
    <source>
        <dbReference type="Proteomes" id="UP000282211"/>
    </source>
</evidence>
<dbReference type="PROSITE" id="PS00595">
    <property type="entry name" value="AA_TRANSFER_CLASS_5"/>
    <property type="match status" value="1"/>
</dbReference>
<dbReference type="NCBIfam" id="TIGR01979">
    <property type="entry name" value="sufS"/>
    <property type="match status" value="1"/>
</dbReference>
<proteinExistence type="inferred from homology"/>
<dbReference type="Gene3D" id="3.90.1150.10">
    <property type="entry name" value="Aspartate Aminotransferase, domain 1"/>
    <property type="match status" value="1"/>
</dbReference>
<dbReference type="CDD" id="cd06453">
    <property type="entry name" value="SufS_like"/>
    <property type="match status" value="1"/>
</dbReference>
<dbReference type="InterPro" id="IPR015422">
    <property type="entry name" value="PyrdxlP-dep_Trfase_small"/>
</dbReference>
<comment type="caution">
    <text evidence="10">The sequence shown here is derived from an EMBL/GenBank/DDBJ whole genome shotgun (WGS) entry which is preliminary data.</text>
</comment>
<dbReference type="OrthoDB" id="9804366at2"/>
<evidence type="ECO:0000259" key="9">
    <source>
        <dbReference type="Pfam" id="PF00266"/>
    </source>
</evidence>
<dbReference type="PANTHER" id="PTHR43586">
    <property type="entry name" value="CYSTEINE DESULFURASE"/>
    <property type="match status" value="1"/>
</dbReference>
<dbReference type="EC" id="2.8.1.7" evidence="3 8"/>
<keyword evidence="5 8" id="KW-0663">Pyridoxal phosphate</keyword>
<evidence type="ECO:0000256" key="3">
    <source>
        <dbReference type="ARBA" id="ARBA00012239"/>
    </source>
</evidence>
<sequence>MTFDVQKIRNQFPILKREINGYPLAYLDNAASAQKPRAVIDALSNQMETSFANVHRGLHTLANETTEAFEGARGKVAKFLGAPAAENIVFTKGATEALNLAAYGLMHTIEEGDEIIVTQMEHHSNIVPWHFMRERLGAVLKFVPVLEDGALDLDAYKSMLSSKTKIVSVTYMSNVLGTVNPVKQMGEWAHAAGATFIVDGTQAAVHRKVNVVDLDCDLMCMTGHKLYGPTGIGALYGKFAILEKMQPFNGGGEMIEDVFEDRVTYNEAPHKFEAGTPPILEAIALGAAIDWFTQFDFDAVHQHEMAVYHHALDGLRDINAFRLLGDASEKGPVLAFNLVGAHAHDVAQILDKYGVAVRAGQHCTQPLMERFGIHSSARASFGIYNTLDEADRLVEAVKKATLFLS</sequence>
<evidence type="ECO:0000256" key="5">
    <source>
        <dbReference type="ARBA" id="ARBA00022898"/>
    </source>
</evidence>
<gene>
    <name evidence="10" type="ORF">DES40_0597</name>
</gene>
<dbReference type="InterPro" id="IPR010970">
    <property type="entry name" value="Cys_dSase_SufS"/>
</dbReference>
<comment type="cofactor">
    <cofactor evidence="1 7">
        <name>pyridoxal 5'-phosphate</name>
        <dbReference type="ChEBI" id="CHEBI:597326"/>
    </cofactor>
</comment>
<dbReference type="AlphaFoldDB" id="A0A420WJT7"/>
<organism evidence="10 11">
    <name type="scientific">Litorimonas taeanensis</name>
    <dbReference type="NCBI Taxonomy" id="568099"/>
    <lineage>
        <taxon>Bacteria</taxon>
        <taxon>Pseudomonadati</taxon>
        <taxon>Pseudomonadota</taxon>
        <taxon>Alphaproteobacteria</taxon>
        <taxon>Maricaulales</taxon>
        <taxon>Robiginitomaculaceae</taxon>
    </lineage>
</organism>
<reference evidence="10 11" key="1">
    <citation type="submission" date="2018-10" db="EMBL/GenBank/DDBJ databases">
        <title>Genomic Encyclopedia of Type Strains, Phase IV (KMG-IV): sequencing the most valuable type-strain genomes for metagenomic binning, comparative biology and taxonomic classification.</title>
        <authorList>
            <person name="Goeker M."/>
        </authorList>
    </citation>
    <scope>NUCLEOTIDE SEQUENCE [LARGE SCALE GENOMIC DNA]</scope>
    <source>
        <strain evidence="10 11">DSM 22008</strain>
    </source>
</reference>
<dbReference type="GO" id="GO:0031071">
    <property type="term" value="F:cysteine desulfurase activity"/>
    <property type="evidence" value="ECO:0007669"/>
    <property type="project" value="UniProtKB-UniRule"/>
</dbReference>
<evidence type="ECO:0000256" key="7">
    <source>
        <dbReference type="RuleBase" id="RU004504"/>
    </source>
</evidence>
<accession>A0A420WJT7</accession>
<dbReference type="FunCoup" id="A0A420WJT7">
    <property type="interactions" value="458"/>
</dbReference>
<dbReference type="InterPro" id="IPR020578">
    <property type="entry name" value="Aminotrans_V_PyrdxlP_BS"/>
</dbReference>
<comment type="catalytic activity">
    <reaction evidence="6 8">
        <text>(sulfur carrier)-H + L-cysteine = (sulfur carrier)-SH + L-alanine</text>
        <dbReference type="Rhea" id="RHEA:43892"/>
        <dbReference type="Rhea" id="RHEA-COMP:14737"/>
        <dbReference type="Rhea" id="RHEA-COMP:14739"/>
        <dbReference type="ChEBI" id="CHEBI:29917"/>
        <dbReference type="ChEBI" id="CHEBI:35235"/>
        <dbReference type="ChEBI" id="CHEBI:57972"/>
        <dbReference type="ChEBI" id="CHEBI:64428"/>
        <dbReference type="EC" id="2.8.1.7"/>
    </reaction>
</comment>
<dbReference type="InterPro" id="IPR015421">
    <property type="entry name" value="PyrdxlP-dep_Trfase_major"/>
</dbReference>
<evidence type="ECO:0000256" key="8">
    <source>
        <dbReference type="RuleBase" id="RU004506"/>
    </source>
</evidence>
<feature type="domain" description="Aminotransferase class V" evidence="9">
    <location>
        <begin position="26"/>
        <end position="393"/>
    </location>
</feature>
<dbReference type="GO" id="GO:0030170">
    <property type="term" value="F:pyridoxal phosphate binding"/>
    <property type="evidence" value="ECO:0007669"/>
    <property type="project" value="UniProtKB-UniRule"/>
</dbReference>
<protein>
    <recommendedName>
        <fullName evidence="3 8">Cysteine desulfurase</fullName>
        <ecNumber evidence="3 8">2.8.1.7</ecNumber>
    </recommendedName>
</protein>
<dbReference type="SUPFAM" id="SSF53383">
    <property type="entry name" value="PLP-dependent transferases"/>
    <property type="match status" value="1"/>
</dbReference>
<evidence type="ECO:0000313" key="10">
    <source>
        <dbReference type="EMBL" id="RKQ71284.1"/>
    </source>
</evidence>
<name>A0A420WJT7_9PROT</name>
<dbReference type="InParanoid" id="A0A420WJT7"/>
<dbReference type="Gene3D" id="3.40.640.10">
    <property type="entry name" value="Type I PLP-dependent aspartate aminotransferase-like (Major domain)"/>
    <property type="match status" value="1"/>
</dbReference>
<comment type="similarity">
    <text evidence="2 8">Belongs to the class-V pyridoxal-phosphate-dependent aminotransferase family. Csd subfamily.</text>
</comment>
<comment type="function">
    <text evidence="8">Catalyzes the removal of elemental sulfur and selenium atoms from L-cysteine, L-cystine, L-selenocysteine, and L-selenocystine to produce L-alanine.</text>
</comment>
<dbReference type="Proteomes" id="UP000282211">
    <property type="component" value="Unassembled WGS sequence"/>
</dbReference>
<evidence type="ECO:0000256" key="4">
    <source>
        <dbReference type="ARBA" id="ARBA00022679"/>
    </source>
</evidence>
<dbReference type="GO" id="GO:0006534">
    <property type="term" value="P:cysteine metabolic process"/>
    <property type="evidence" value="ECO:0007669"/>
    <property type="project" value="UniProtKB-UniRule"/>
</dbReference>
<evidence type="ECO:0000256" key="6">
    <source>
        <dbReference type="ARBA" id="ARBA00050776"/>
    </source>
</evidence>
<keyword evidence="11" id="KW-1185">Reference proteome</keyword>
<dbReference type="Pfam" id="PF00266">
    <property type="entry name" value="Aminotran_5"/>
    <property type="match status" value="1"/>
</dbReference>
<evidence type="ECO:0000256" key="1">
    <source>
        <dbReference type="ARBA" id="ARBA00001933"/>
    </source>
</evidence>
<dbReference type="PANTHER" id="PTHR43586:SF8">
    <property type="entry name" value="CYSTEINE DESULFURASE 1, CHLOROPLASTIC"/>
    <property type="match status" value="1"/>
</dbReference>
<dbReference type="InterPro" id="IPR000192">
    <property type="entry name" value="Aminotrans_V_dom"/>
</dbReference>
<dbReference type="InterPro" id="IPR015424">
    <property type="entry name" value="PyrdxlP-dep_Trfase"/>
</dbReference>